<dbReference type="VEuPathDB" id="FungiDB:TSTA_048390"/>
<dbReference type="Gene3D" id="3.60.15.10">
    <property type="entry name" value="Ribonuclease Z/Hydroxyacylglutathione hydrolase-like"/>
    <property type="match status" value="1"/>
</dbReference>
<evidence type="ECO:0000313" key="6">
    <source>
        <dbReference type="EMBL" id="EED15398.1"/>
    </source>
</evidence>
<dbReference type="RefSeq" id="XP_002485351.1">
    <property type="nucleotide sequence ID" value="XM_002485306.1"/>
</dbReference>
<dbReference type="Pfam" id="PF00753">
    <property type="entry name" value="Lactamase_B"/>
    <property type="match status" value="1"/>
</dbReference>
<protein>
    <recommendedName>
        <fullName evidence="5">Metallo-beta-lactamase domain-containing protein</fullName>
    </recommendedName>
</protein>
<evidence type="ECO:0000256" key="1">
    <source>
        <dbReference type="ARBA" id="ARBA00007749"/>
    </source>
</evidence>
<dbReference type="InterPro" id="IPR001279">
    <property type="entry name" value="Metallo-B-lactamas"/>
</dbReference>
<evidence type="ECO:0000256" key="3">
    <source>
        <dbReference type="ARBA" id="ARBA00022801"/>
    </source>
</evidence>
<dbReference type="GO" id="GO:0016787">
    <property type="term" value="F:hydrolase activity"/>
    <property type="evidence" value="ECO:0007669"/>
    <property type="project" value="UniProtKB-KW"/>
</dbReference>
<dbReference type="PANTHER" id="PTHR42978">
    <property type="entry name" value="QUORUM-QUENCHING LACTONASE YTNP-RELATED-RELATED"/>
    <property type="match status" value="1"/>
</dbReference>
<dbReference type="EMBL" id="EQ962657">
    <property type="protein sequence ID" value="EED15398.1"/>
    <property type="molecule type" value="Genomic_DNA"/>
</dbReference>
<dbReference type="InParanoid" id="B8MKY2"/>
<organism evidence="6 7">
    <name type="scientific">Talaromyces stipitatus (strain ATCC 10500 / CBS 375.48 / QM 6759 / NRRL 1006)</name>
    <name type="common">Penicillium stipitatum</name>
    <dbReference type="NCBI Taxonomy" id="441959"/>
    <lineage>
        <taxon>Eukaryota</taxon>
        <taxon>Fungi</taxon>
        <taxon>Dikarya</taxon>
        <taxon>Ascomycota</taxon>
        <taxon>Pezizomycotina</taxon>
        <taxon>Eurotiomycetes</taxon>
        <taxon>Eurotiomycetidae</taxon>
        <taxon>Eurotiales</taxon>
        <taxon>Trichocomaceae</taxon>
        <taxon>Talaromyces</taxon>
        <taxon>Talaromyces sect. Talaromyces</taxon>
    </lineage>
</organism>
<dbReference type="GO" id="GO:0046872">
    <property type="term" value="F:metal ion binding"/>
    <property type="evidence" value="ECO:0007669"/>
    <property type="project" value="UniProtKB-KW"/>
</dbReference>
<keyword evidence="2" id="KW-0479">Metal-binding</keyword>
<name>B8MKY2_TALSN</name>
<dbReference type="GeneID" id="8107021"/>
<dbReference type="OrthoDB" id="10250730at2759"/>
<evidence type="ECO:0000313" key="7">
    <source>
        <dbReference type="Proteomes" id="UP000001745"/>
    </source>
</evidence>
<dbReference type="PhylomeDB" id="B8MKY2"/>
<reference evidence="7" key="1">
    <citation type="journal article" date="2015" name="Genome Announc.">
        <title>Genome sequence of the AIDS-associated pathogen Penicillium marneffei (ATCC18224) and its near taxonomic relative Talaromyces stipitatus (ATCC10500).</title>
        <authorList>
            <person name="Nierman W.C."/>
            <person name="Fedorova-Abrams N.D."/>
            <person name="Andrianopoulos A."/>
        </authorList>
    </citation>
    <scope>NUCLEOTIDE SEQUENCE [LARGE SCALE GENOMIC DNA]</scope>
    <source>
        <strain evidence="7">ATCC 10500 / CBS 375.48 / QM 6759 / NRRL 1006</strain>
    </source>
</reference>
<keyword evidence="4" id="KW-0862">Zinc</keyword>
<dbReference type="Proteomes" id="UP000001745">
    <property type="component" value="Unassembled WGS sequence"/>
</dbReference>
<gene>
    <name evidence="6" type="ORF">TSTA_048390</name>
</gene>
<feature type="domain" description="Metallo-beta-lactamase" evidence="5">
    <location>
        <begin position="56"/>
        <end position="272"/>
    </location>
</feature>
<dbReference type="InterPro" id="IPR051013">
    <property type="entry name" value="MBL_superfamily_lactonases"/>
</dbReference>
<sequence length="372" mass="41497">MATAIHIERVPPPDLHLPLSPNTVNVRIIDTTTSMLCKADYFLSPTIGNLHELYCNAFAFLVENPRTGQKLVFDLGVRKDWENLATPMVERLLAQGFRINVEKGVSEILQEEHVALEDIDAIIWSHWHFDHIGDPSTFPETTSLVVGPGTLAAKLPPWPENLASTLTASDIRGREVREISSAEFTLKIGRFRALDYFNDGSFYLLDVPGHAIGHICGLARTTENSFILMGADTCHHGGQYRPSPYVPLPESIKPHPRGDSVTAGPNETCPCSIFEELHPNPAEYRTQQFYSIRVREDGGSVAFNVQDAKDSIAGLQEFDAADNVLVVCAHDASLKGIIDVFPQYANAWKDGEWKEKGRWRFLGDWEIPDHKV</sequence>
<dbReference type="SUPFAM" id="SSF56281">
    <property type="entry name" value="Metallo-hydrolase/oxidoreductase"/>
    <property type="match status" value="1"/>
</dbReference>
<dbReference type="PANTHER" id="PTHR42978:SF5">
    <property type="entry name" value="METALLO-BETA-LACTAMASE DOMAIN-CONTAINING PROTEIN"/>
    <property type="match status" value="1"/>
</dbReference>
<accession>B8MKY2</accession>
<dbReference type="InterPro" id="IPR036866">
    <property type="entry name" value="RibonucZ/Hydroxyglut_hydro"/>
</dbReference>
<dbReference type="CDD" id="cd07730">
    <property type="entry name" value="metallo-hydrolase-like_MBL-fold"/>
    <property type="match status" value="1"/>
</dbReference>
<dbReference type="eggNOG" id="ENOG502S1A6">
    <property type="taxonomic scope" value="Eukaryota"/>
</dbReference>
<comment type="similarity">
    <text evidence="1">Belongs to the metallo-beta-lactamase superfamily.</text>
</comment>
<proteinExistence type="inferred from homology"/>
<evidence type="ECO:0000256" key="2">
    <source>
        <dbReference type="ARBA" id="ARBA00022723"/>
    </source>
</evidence>
<dbReference type="STRING" id="441959.B8MKY2"/>
<keyword evidence="3" id="KW-0378">Hydrolase</keyword>
<keyword evidence="7" id="KW-1185">Reference proteome</keyword>
<dbReference type="HOGENOM" id="CLU_030571_1_0_1"/>
<dbReference type="SMART" id="SM00849">
    <property type="entry name" value="Lactamase_B"/>
    <property type="match status" value="1"/>
</dbReference>
<evidence type="ECO:0000259" key="5">
    <source>
        <dbReference type="SMART" id="SM00849"/>
    </source>
</evidence>
<evidence type="ECO:0000256" key="4">
    <source>
        <dbReference type="ARBA" id="ARBA00022833"/>
    </source>
</evidence>
<dbReference type="OMA" id="NIFPVMA"/>
<dbReference type="AlphaFoldDB" id="B8MKY2"/>